<reference evidence="1 2" key="1">
    <citation type="submission" date="2019-12" db="EMBL/GenBank/DDBJ databases">
        <title>Spirosoma sp. HMF4905 genome sequencing and assembly.</title>
        <authorList>
            <person name="Kang H."/>
            <person name="Cha I."/>
            <person name="Kim H."/>
            <person name="Joh K."/>
        </authorList>
    </citation>
    <scope>NUCLEOTIDE SEQUENCE [LARGE SCALE GENOMIC DNA]</scope>
    <source>
        <strain evidence="1 2">HMF4905</strain>
    </source>
</reference>
<dbReference type="EMBL" id="WPIN01000029">
    <property type="protein sequence ID" value="MVM35958.1"/>
    <property type="molecule type" value="Genomic_DNA"/>
</dbReference>
<name>A0A7K1SQ77_9BACT</name>
<protein>
    <submittedName>
        <fullName evidence="1">Uncharacterized protein</fullName>
    </submittedName>
</protein>
<comment type="caution">
    <text evidence="1">The sequence shown here is derived from an EMBL/GenBank/DDBJ whole genome shotgun (WGS) entry which is preliminary data.</text>
</comment>
<dbReference type="AlphaFoldDB" id="A0A7K1SQ77"/>
<evidence type="ECO:0000313" key="2">
    <source>
        <dbReference type="Proteomes" id="UP000436006"/>
    </source>
</evidence>
<gene>
    <name evidence="1" type="ORF">GO755_38450</name>
</gene>
<keyword evidence="2" id="KW-1185">Reference proteome</keyword>
<sequence>MKNSLLIIAFLLAGLLGFAIYCWALIDWIQDYRTGIFARDHNEAIRDTGGILLYSYAGFRFLRSRTI</sequence>
<evidence type="ECO:0000313" key="1">
    <source>
        <dbReference type="EMBL" id="MVM35958.1"/>
    </source>
</evidence>
<dbReference type="Proteomes" id="UP000436006">
    <property type="component" value="Unassembled WGS sequence"/>
</dbReference>
<dbReference type="RefSeq" id="WP_157590758.1">
    <property type="nucleotide sequence ID" value="NZ_WPIN01000029.1"/>
</dbReference>
<organism evidence="1 2">
    <name type="scientific">Spirosoma arboris</name>
    <dbReference type="NCBI Taxonomy" id="2682092"/>
    <lineage>
        <taxon>Bacteria</taxon>
        <taxon>Pseudomonadati</taxon>
        <taxon>Bacteroidota</taxon>
        <taxon>Cytophagia</taxon>
        <taxon>Cytophagales</taxon>
        <taxon>Cytophagaceae</taxon>
        <taxon>Spirosoma</taxon>
    </lineage>
</organism>
<accession>A0A7K1SQ77</accession>
<proteinExistence type="predicted"/>